<feature type="region of interest" description="Disordered" evidence="1">
    <location>
        <begin position="57"/>
        <end position="94"/>
    </location>
</feature>
<keyword evidence="2" id="KW-0472">Membrane</keyword>
<name>A0A076EYV7_RHOOP</name>
<organism evidence="3 4">
    <name type="scientific">Rhodococcus opacus</name>
    <name type="common">Nocardia opaca</name>
    <dbReference type="NCBI Taxonomy" id="37919"/>
    <lineage>
        <taxon>Bacteria</taxon>
        <taxon>Bacillati</taxon>
        <taxon>Actinomycetota</taxon>
        <taxon>Actinomycetes</taxon>
        <taxon>Mycobacteriales</taxon>
        <taxon>Nocardiaceae</taxon>
        <taxon>Rhodococcus</taxon>
    </lineage>
</organism>
<keyword evidence="2" id="KW-0812">Transmembrane</keyword>
<feature type="transmembrane region" description="Helical" evidence="2">
    <location>
        <begin position="30"/>
        <end position="51"/>
    </location>
</feature>
<evidence type="ECO:0000313" key="3">
    <source>
        <dbReference type="EMBL" id="AII11165.1"/>
    </source>
</evidence>
<protein>
    <submittedName>
        <fullName evidence="3">Uncharacterized protein</fullName>
    </submittedName>
</protein>
<keyword evidence="3" id="KW-0614">Plasmid</keyword>
<evidence type="ECO:0000256" key="2">
    <source>
        <dbReference type="SAM" id="Phobius"/>
    </source>
</evidence>
<evidence type="ECO:0000256" key="1">
    <source>
        <dbReference type="SAM" id="MobiDB-lite"/>
    </source>
</evidence>
<accession>A0A076EYV7</accession>
<keyword evidence="2" id="KW-1133">Transmembrane helix</keyword>
<dbReference type="Proteomes" id="UP000028488">
    <property type="component" value="Plasmid pPDG3"/>
</dbReference>
<evidence type="ECO:0000313" key="4">
    <source>
        <dbReference type="Proteomes" id="UP000028488"/>
    </source>
</evidence>
<feature type="transmembrane region" description="Helical" evidence="2">
    <location>
        <begin position="7"/>
        <end position="24"/>
    </location>
</feature>
<gene>
    <name evidence="3" type="ORF">EP51_44765</name>
</gene>
<dbReference type="EMBL" id="CP008950">
    <property type="protein sequence ID" value="AII11165.1"/>
    <property type="molecule type" value="Genomic_DNA"/>
</dbReference>
<reference evidence="3 4" key="1">
    <citation type="submission" date="2014-07" db="EMBL/GenBank/DDBJ databases">
        <title>Genome Sequence of Rhodococcus opacus Strain R7, a Biodegrader of Mono- and Polycyclic Aromatic Hydrocarbons.</title>
        <authorList>
            <person name="Di Gennaro P."/>
            <person name="Zampolli J."/>
            <person name="Presti I."/>
            <person name="Cappelletti M."/>
            <person name="D'Ursi P."/>
            <person name="Orro A."/>
            <person name="Mezzelani A."/>
            <person name="Milanesi L."/>
        </authorList>
    </citation>
    <scope>NUCLEOTIDE SEQUENCE [LARGE SCALE GENOMIC DNA]</scope>
    <source>
        <strain evidence="3 4">R7</strain>
        <plasmid evidence="3">pPDG3</plasmid>
    </source>
</reference>
<geneLocation type="plasmid" evidence="3 4">
    <name>pPDG3</name>
</geneLocation>
<dbReference type="AlphaFoldDB" id="A0A076EYV7"/>
<sequence>MVVGIIILAKVFGIAIVLVLLRGLQVQLGIGVAMLVLLHAAGIAALVVYLVRRRTRHGRGKRHEHATAKLHTGWNHGGPAASGPADRGDTRDTT</sequence>
<proteinExistence type="predicted"/>